<feature type="transmembrane region" description="Helical" evidence="1">
    <location>
        <begin position="89"/>
        <end position="110"/>
    </location>
</feature>
<dbReference type="eggNOG" id="ENOG502RXX6">
    <property type="taxonomic scope" value="Eukaryota"/>
</dbReference>
<dbReference type="GeneID" id="18873635"/>
<accession>G3AKC0</accession>
<dbReference type="InParanoid" id="G3AKC0"/>
<dbReference type="Pfam" id="PF13430">
    <property type="entry name" value="DUF4112"/>
    <property type="match status" value="1"/>
</dbReference>
<dbReference type="OrthoDB" id="2103474at2759"/>
<keyword evidence="1" id="KW-0812">Transmembrane</keyword>
<protein>
    <submittedName>
        <fullName evidence="2">Uncharacterized protein</fullName>
    </submittedName>
</protein>
<dbReference type="Proteomes" id="UP000000709">
    <property type="component" value="Unassembled WGS sequence"/>
</dbReference>
<organism evidence="3">
    <name type="scientific">Spathaspora passalidarum (strain NRRL Y-27907 / 11-Y1)</name>
    <dbReference type="NCBI Taxonomy" id="619300"/>
    <lineage>
        <taxon>Eukaryota</taxon>
        <taxon>Fungi</taxon>
        <taxon>Dikarya</taxon>
        <taxon>Ascomycota</taxon>
        <taxon>Saccharomycotina</taxon>
        <taxon>Pichiomycetes</taxon>
        <taxon>Debaryomycetaceae</taxon>
        <taxon>Spathaspora</taxon>
    </lineage>
</organism>
<evidence type="ECO:0000313" key="2">
    <source>
        <dbReference type="EMBL" id="EGW33579.1"/>
    </source>
</evidence>
<evidence type="ECO:0000313" key="3">
    <source>
        <dbReference type="Proteomes" id="UP000000709"/>
    </source>
</evidence>
<dbReference type="OMA" id="TIGWAPL"/>
<feature type="transmembrane region" description="Helical" evidence="1">
    <location>
        <begin position="131"/>
        <end position="150"/>
    </location>
</feature>
<dbReference type="EMBL" id="GL996501">
    <property type="protein sequence ID" value="EGW33579.1"/>
    <property type="molecule type" value="Genomic_DNA"/>
</dbReference>
<dbReference type="HOGENOM" id="CLU_084558_0_0_1"/>
<proteinExistence type="predicted"/>
<sequence length="232" mass="26304">MSQIQQQLENIPGYDIVMDYFNDYAEEHFNSVDPYEDEDGNKRKLPADITNKREQKAWKKIQSQAWTHDKCFLGSCGVGMDCGLGLAPIVVFIFPVLGPIMLYLVHARLIRLAQENFNLPNKLVARLQSNIVIDLVITFPPLIGSFFGWLHGCSTRNAGLIYGFVSKMAEVRASAQGVQYVGTQRTIQQQPEFGSRGMTYQRQEPQNERRTKFTRNNPNAIVVGQQQQSGFV</sequence>
<name>G3AKC0_SPAPN</name>
<evidence type="ECO:0000256" key="1">
    <source>
        <dbReference type="SAM" id="Phobius"/>
    </source>
</evidence>
<dbReference type="PANTHER" id="PTHR35519">
    <property type="entry name" value="MEMBRANE PROTEINS"/>
    <property type="match status" value="1"/>
</dbReference>
<keyword evidence="3" id="KW-1185">Reference proteome</keyword>
<dbReference type="PANTHER" id="PTHR35519:SF1">
    <property type="entry name" value="YALI0C06193P"/>
    <property type="match status" value="1"/>
</dbReference>
<keyword evidence="1" id="KW-1133">Transmembrane helix</keyword>
<dbReference type="RefSeq" id="XP_007375094.1">
    <property type="nucleotide sequence ID" value="XM_007375032.1"/>
</dbReference>
<reference evidence="2 3" key="1">
    <citation type="journal article" date="2011" name="Proc. Natl. Acad. Sci. U.S.A.">
        <title>Comparative genomics of xylose-fermenting fungi for enhanced biofuel production.</title>
        <authorList>
            <person name="Wohlbach D.J."/>
            <person name="Kuo A."/>
            <person name="Sato T.K."/>
            <person name="Potts K.M."/>
            <person name="Salamov A.A."/>
            <person name="LaButti K.M."/>
            <person name="Sun H."/>
            <person name="Clum A."/>
            <person name="Pangilinan J.L."/>
            <person name="Lindquist E.A."/>
            <person name="Lucas S."/>
            <person name="Lapidus A."/>
            <person name="Jin M."/>
            <person name="Gunawan C."/>
            <person name="Balan V."/>
            <person name="Dale B.E."/>
            <person name="Jeffries T.W."/>
            <person name="Zinkel R."/>
            <person name="Barry K.W."/>
            <person name="Grigoriev I.V."/>
            <person name="Gasch A.P."/>
        </authorList>
    </citation>
    <scope>NUCLEOTIDE SEQUENCE [LARGE SCALE GENOMIC DNA]</scope>
    <source>
        <strain evidence="3">NRRL Y-27907 / 11-Y1</strain>
    </source>
</reference>
<dbReference type="FunCoup" id="G3AKC0">
    <property type="interactions" value="43"/>
</dbReference>
<keyword evidence="1" id="KW-0472">Membrane</keyword>
<gene>
    <name evidence="2" type="ORF">SPAPADRAFT_60922</name>
</gene>
<dbReference type="KEGG" id="spaa:SPAPADRAFT_60922"/>
<dbReference type="AlphaFoldDB" id="G3AKC0"/>
<dbReference type="InterPro" id="IPR025187">
    <property type="entry name" value="DUF4112"/>
</dbReference>